<feature type="transmembrane region" description="Helical" evidence="6">
    <location>
        <begin position="57"/>
        <end position="76"/>
    </location>
</feature>
<feature type="transmembrane region" description="Helical" evidence="6">
    <location>
        <begin position="167"/>
        <end position="188"/>
    </location>
</feature>
<evidence type="ECO:0000256" key="2">
    <source>
        <dbReference type="ARBA" id="ARBA00022475"/>
    </source>
</evidence>
<dbReference type="InterPro" id="IPR047689">
    <property type="entry name" value="CopD"/>
</dbReference>
<accession>A0A1M7EUT2</accession>
<keyword evidence="2" id="KW-1003">Cell membrane</keyword>
<feature type="transmembrane region" description="Helical" evidence="6">
    <location>
        <begin position="104"/>
        <end position="124"/>
    </location>
</feature>
<dbReference type="PANTHER" id="PTHR34820:SF4">
    <property type="entry name" value="INNER MEMBRANE PROTEIN YEBZ"/>
    <property type="match status" value="1"/>
</dbReference>
<evidence type="ECO:0000256" key="1">
    <source>
        <dbReference type="ARBA" id="ARBA00004651"/>
    </source>
</evidence>
<dbReference type="EMBL" id="LT670844">
    <property type="protein sequence ID" value="SHL95387.1"/>
    <property type="molecule type" value="Genomic_DNA"/>
</dbReference>
<evidence type="ECO:0000256" key="6">
    <source>
        <dbReference type="SAM" id="Phobius"/>
    </source>
</evidence>
<protein>
    <submittedName>
        <fullName evidence="8">Putative copper resistance protein D</fullName>
    </submittedName>
</protein>
<dbReference type="GO" id="GO:0005886">
    <property type="term" value="C:plasma membrane"/>
    <property type="evidence" value="ECO:0007669"/>
    <property type="project" value="UniProtKB-SubCell"/>
</dbReference>
<keyword evidence="5 6" id="KW-0472">Membrane</keyword>
<feature type="transmembrane region" description="Helical" evidence="6">
    <location>
        <begin position="129"/>
        <end position="147"/>
    </location>
</feature>
<feature type="transmembrane region" description="Helical" evidence="6">
    <location>
        <begin position="242"/>
        <end position="263"/>
    </location>
</feature>
<evidence type="ECO:0000313" key="8">
    <source>
        <dbReference type="EMBL" id="SHL95387.1"/>
    </source>
</evidence>
<dbReference type="AlphaFoldDB" id="A0A1M7EUT2"/>
<evidence type="ECO:0000256" key="5">
    <source>
        <dbReference type="ARBA" id="ARBA00023136"/>
    </source>
</evidence>
<dbReference type="PANTHER" id="PTHR34820">
    <property type="entry name" value="INNER MEMBRANE PROTEIN YEBZ"/>
    <property type="match status" value="1"/>
</dbReference>
<feature type="transmembrane region" description="Helical" evidence="6">
    <location>
        <begin position="209"/>
        <end position="230"/>
    </location>
</feature>
<gene>
    <name evidence="8" type="ORF">SAMN05444159_7280</name>
</gene>
<dbReference type="RefSeq" id="WP_079544293.1">
    <property type="nucleotide sequence ID" value="NZ_LT670844.1"/>
</dbReference>
<dbReference type="OrthoDB" id="8255956at2"/>
<dbReference type="InterPro" id="IPR032694">
    <property type="entry name" value="CopC/D"/>
</dbReference>
<comment type="subcellular location">
    <subcellularLocation>
        <location evidence="1">Cell membrane</location>
        <topology evidence="1">Multi-pass membrane protein</topology>
    </subcellularLocation>
</comment>
<evidence type="ECO:0000313" key="9">
    <source>
        <dbReference type="Proteomes" id="UP000189935"/>
    </source>
</evidence>
<evidence type="ECO:0000259" key="7">
    <source>
        <dbReference type="Pfam" id="PF05425"/>
    </source>
</evidence>
<reference evidence="8 9" key="1">
    <citation type="submission" date="2016-11" db="EMBL/GenBank/DDBJ databases">
        <authorList>
            <person name="Jaros S."/>
            <person name="Januszkiewicz K."/>
            <person name="Wedrychowicz H."/>
        </authorList>
    </citation>
    <scope>NUCLEOTIDE SEQUENCE [LARGE SCALE GENOMIC DNA]</scope>
    <source>
        <strain evidence="8 9">GAS499</strain>
    </source>
</reference>
<organism evidence="8 9">
    <name type="scientific">Bradyrhizobium lablabi</name>
    <dbReference type="NCBI Taxonomy" id="722472"/>
    <lineage>
        <taxon>Bacteria</taxon>
        <taxon>Pseudomonadati</taxon>
        <taxon>Pseudomonadota</taxon>
        <taxon>Alphaproteobacteria</taxon>
        <taxon>Hyphomicrobiales</taxon>
        <taxon>Nitrobacteraceae</taxon>
        <taxon>Bradyrhizobium</taxon>
    </lineage>
</organism>
<evidence type="ECO:0000256" key="4">
    <source>
        <dbReference type="ARBA" id="ARBA00022989"/>
    </source>
</evidence>
<sequence length="319" mass="33948">MTWFGAEIDGPMIVVRTIHFAATAVTAGALMFRGVVAEPALRSQRDASAIVDSRIRKVAWISLAIAMVSGLTWVLWLTMSLSGESLGEAVMSGALRDVLNLTQFGWISQIRLALAIVLAICLVFQRSALCRGLALAAAVGLVASIAWTGHAGSTPHKLGYLHLASDALHLIAAAAWIGGLVPLALLLTAGRRYHLLAWAALELELVRRFSLLGIVSVATLIASGLINAWILVGSFAGLVVTLYGWILMLKLIVFAIMVALATVNRFRLTPQLALSRGSEAQCDALRSLTRNTVTEIALGLLVFAIVGLLGTLHPASHFM</sequence>
<feature type="domain" description="Copper resistance protein D" evidence="7">
    <location>
        <begin position="204"/>
        <end position="309"/>
    </location>
</feature>
<dbReference type="GO" id="GO:0006825">
    <property type="term" value="P:copper ion transport"/>
    <property type="evidence" value="ECO:0007669"/>
    <property type="project" value="InterPro"/>
</dbReference>
<feature type="transmembrane region" description="Helical" evidence="6">
    <location>
        <begin position="296"/>
        <end position="315"/>
    </location>
</feature>
<dbReference type="Pfam" id="PF05425">
    <property type="entry name" value="CopD"/>
    <property type="match status" value="1"/>
</dbReference>
<dbReference type="NCBIfam" id="NF033808">
    <property type="entry name" value="copper_CopD"/>
    <property type="match status" value="1"/>
</dbReference>
<evidence type="ECO:0000256" key="3">
    <source>
        <dbReference type="ARBA" id="ARBA00022692"/>
    </source>
</evidence>
<keyword evidence="3 6" id="KW-0812">Transmembrane</keyword>
<proteinExistence type="predicted"/>
<dbReference type="Proteomes" id="UP000189935">
    <property type="component" value="Chromosome I"/>
</dbReference>
<dbReference type="InterPro" id="IPR008457">
    <property type="entry name" value="Cu-R_CopD_dom"/>
</dbReference>
<feature type="transmembrane region" description="Helical" evidence="6">
    <location>
        <begin position="12"/>
        <end position="36"/>
    </location>
</feature>
<name>A0A1M7EUT2_9BRAD</name>
<keyword evidence="4 6" id="KW-1133">Transmembrane helix</keyword>